<dbReference type="Proteomes" id="UP000199663">
    <property type="component" value="Unassembled WGS sequence"/>
</dbReference>
<evidence type="ECO:0000313" key="1">
    <source>
        <dbReference type="EMBL" id="SDY82820.1"/>
    </source>
</evidence>
<dbReference type="PANTHER" id="PTHR40590:SF1">
    <property type="entry name" value="CYTOPLASMIC PROTEIN"/>
    <property type="match status" value="1"/>
</dbReference>
<dbReference type="RefSeq" id="WP_019596986.1">
    <property type="nucleotide sequence ID" value="NZ_FNQC01000003.1"/>
</dbReference>
<organism evidence="1 2">
    <name type="scientific">Rhodonellum ikkaensis</name>
    <dbReference type="NCBI Taxonomy" id="336829"/>
    <lineage>
        <taxon>Bacteria</taxon>
        <taxon>Pseudomonadati</taxon>
        <taxon>Bacteroidota</taxon>
        <taxon>Cytophagia</taxon>
        <taxon>Cytophagales</taxon>
        <taxon>Cytophagaceae</taxon>
        <taxon>Rhodonellum</taxon>
    </lineage>
</organism>
<evidence type="ECO:0000313" key="2">
    <source>
        <dbReference type="Proteomes" id="UP000199663"/>
    </source>
</evidence>
<dbReference type="CDD" id="cd14789">
    <property type="entry name" value="Tiki"/>
    <property type="match status" value="1"/>
</dbReference>
<dbReference type="InterPro" id="IPR047111">
    <property type="entry name" value="YbaP-like"/>
</dbReference>
<comment type="caution">
    <text evidence="1">The sequence shown here is derived from an EMBL/GenBank/DDBJ whole genome shotgun (WGS) entry which is preliminary data.</text>
</comment>
<dbReference type="InterPro" id="IPR002816">
    <property type="entry name" value="TraB/PrgY/GumN_fam"/>
</dbReference>
<proteinExistence type="predicted"/>
<accession>A0A1H3N268</accession>
<sequence>MRITLQKSLFISVFFLGFIHQGFTLGTEEKSLLWKISGKNLKQDSYLFGTIHVICEDDFFMDARIENALKESEKLVLEIDLGDPNMMMEMQKTSMNPGMKNISKEMEPEQIVALDKFLLEAYGAGLDQFGIFKPFVLSSMVMLKMLPCTAQSSYEMYFMDKAKEQEMSIKGLETVGFQMGIFDNIPRKLQVDELAKMVVDENGMEEFGELTQKYLEQDLDGLYGIITDNGVFQEFGDQLLTDRNKNWIPLIENHIEEGSTFIAVGAGHLPSETGVISLLRKAGYTVEAVN</sequence>
<keyword evidence="2" id="KW-1185">Reference proteome</keyword>
<gene>
    <name evidence="1" type="ORF">SAMN05444412_10357</name>
</gene>
<dbReference type="EMBL" id="FNQC01000003">
    <property type="protein sequence ID" value="SDY82820.1"/>
    <property type="molecule type" value="Genomic_DNA"/>
</dbReference>
<dbReference type="Pfam" id="PF01963">
    <property type="entry name" value="TraB_PrgY_gumN"/>
    <property type="match status" value="1"/>
</dbReference>
<dbReference type="PANTHER" id="PTHR40590">
    <property type="entry name" value="CYTOPLASMIC PROTEIN-RELATED"/>
    <property type="match status" value="1"/>
</dbReference>
<evidence type="ECO:0008006" key="3">
    <source>
        <dbReference type="Google" id="ProtNLM"/>
    </source>
</evidence>
<protein>
    <recommendedName>
        <fullName evidence="3">TraB/GumN family protein</fullName>
    </recommendedName>
</protein>
<reference evidence="1 2" key="1">
    <citation type="submission" date="2016-10" db="EMBL/GenBank/DDBJ databases">
        <authorList>
            <person name="Varghese N."/>
            <person name="Submissions S."/>
        </authorList>
    </citation>
    <scope>NUCLEOTIDE SEQUENCE [LARGE SCALE GENOMIC DNA]</scope>
    <source>
        <strain evidence="1 2">DSM 17997</strain>
    </source>
</reference>
<name>A0A1H3N268_9BACT</name>